<dbReference type="EMBL" id="JPOX01000059">
    <property type="protein sequence ID" value="KFX41463.1"/>
    <property type="molecule type" value="Genomic_DNA"/>
</dbReference>
<name>A0A093X8B8_TALMA</name>
<accession>A0A093X8B8</accession>
<sequence length="18" mass="2125">MDSFHEKTTAEEVYSIHT</sequence>
<comment type="caution">
    <text evidence="1">The sequence shown here is derived from an EMBL/GenBank/DDBJ whole genome shotgun (WGS) entry which is preliminary data.</text>
</comment>
<proteinExistence type="predicted"/>
<reference evidence="1" key="1">
    <citation type="journal article" date="2014" name="PLoS Genet.">
        <title>Signature Gene Expression Reveals Novel Clues to the Molecular Mechanisms of Dimorphic Transition in Penicillium marneffei.</title>
        <authorList>
            <person name="Yang E."/>
            <person name="Wang G."/>
            <person name="Cai J."/>
            <person name="Woo P.C."/>
            <person name="Lau S.K."/>
            <person name="Yuen K.-Y."/>
            <person name="Chow W.-N."/>
            <person name="Lin X."/>
        </authorList>
    </citation>
    <scope>NUCLEOTIDE SEQUENCE [LARGE SCALE GENOMIC DNA]</scope>
    <source>
        <strain evidence="1">PM1</strain>
    </source>
</reference>
<gene>
    <name evidence="1" type="ORF">GQ26_0590270</name>
</gene>
<protein>
    <submittedName>
        <fullName evidence="1">Uncharacterized protein</fullName>
    </submittedName>
</protein>
<dbReference type="AlphaFoldDB" id="A0A093X8B8"/>
<organism evidence="1">
    <name type="scientific">Talaromyces marneffei PM1</name>
    <dbReference type="NCBI Taxonomy" id="1077442"/>
    <lineage>
        <taxon>Eukaryota</taxon>
        <taxon>Fungi</taxon>
        <taxon>Dikarya</taxon>
        <taxon>Ascomycota</taxon>
        <taxon>Pezizomycotina</taxon>
        <taxon>Eurotiomycetes</taxon>
        <taxon>Eurotiomycetidae</taxon>
        <taxon>Eurotiales</taxon>
        <taxon>Trichocomaceae</taxon>
        <taxon>Talaromyces</taxon>
        <taxon>Talaromyces sect. Talaromyces</taxon>
    </lineage>
</organism>
<dbReference type="HOGENOM" id="CLU_3431012_0_0_1"/>
<evidence type="ECO:0000313" key="1">
    <source>
        <dbReference type="EMBL" id="KFX41463.1"/>
    </source>
</evidence>